<feature type="active site" description="O-(3'-phospho-DNA)-tyrosine intermediate" evidence="10">
    <location>
        <position position="277"/>
    </location>
</feature>
<dbReference type="InterPro" id="IPR004107">
    <property type="entry name" value="Integrase_SAM-like_N"/>
</dbReference>
<comment type="subcellular location">
    <subcellularLocation>
        <location evidence="1 10">Cytoplasm</location>
    </subcellularLocation>
</comment>
<sequence length="296" mass="34323">MDVTIYIEKFGLYLREEKELSPHTVESYIRDTKQFFEYCLAEKVNHLERITKTYIISYLLFLQKKGRATSTISRNLASLRGLFQFLLSRNYITVDPTLNLETPKIERKIPQTLTLQEVEILLSAPNTNTKKGLRDQAILEVLYATGLRVSELIDLNVQDVDLENRIIYCNHENNERIIPIGNIAIDALEKYIIESRNKIINDAENTDLFVNMQGHKITRQGLWKIIKYYTQKANINKPITPHMIRHSFALHLIENGADVRSVQEMLGHSDISSTQVYIKASTFKISEIYKRAHPRA</sequence>
<comment type="similarity">
    <text evidence="2">Belongs to the 'phage' integrase family. XerD subfamily.</text>
</comment>
<dbReference type="GO" id="GO:0006313">
    <property type="term" value="P:DNA transposition"/>
    <property type="evidence" value="ECO:0007669"/>
    <property type="project" value="UniProtKB-UniRule"/>
</dbReference>
<dbReference type="GO" id="GO:0051301">
    <property type="term" value="P:cell division"/>
    <property type="evidence" value="ECO:0007669"/>
    <property type="project" value="UniProtKB-KW"/>
</dbReference>
<dbReference type="GO" id="GO:0007059">
    <property type="term" value="P:chromosome segregation"/>
    <property type="evidence" value="ECO:0007669"/>
    <property type="project" value="UniProtKB-UniRule"/>
</dbReference>
<evidence type="ECO:0000256" key="7">
    <source>
        <dbReference type="ARBA" id="ARBA00023125"/>
    </source>
</evidence>
<dbReference type="Pfam" id="PF02899">
    <property type="entry name" value="Phage_int_SAM_1"/>
    <property type="match status" value="1"/>
</dbReference>
<evidence type="ECO:0000313" key="14">
    <source>
        <dbReference type="Proteomes" id="UP001205748"/>
    </source>
</evidence>
<dbReference type="NCBIfam" id="TIGR02225">
    <property type="entry name" value="recomb_XerD"/>
    <property type="match status" value="1"/>
</dbReference>
<dbReference type="InterPro" id="IPR044068">
    <property type="entry name" value="CB"/>
</dbReference>
<dbReference type="InterPro" id="IPR010998">
    <property type="entry name" value="Integrase_recombinase_N"/>
</dbReference>
<dbReference type="InterPro" id="IPR013762">
    <property type="entry name" value="Integrase-like_cat_sf"/>
</dbReference>
<dbReference type="PANTHER" id="PTHR30349:SF81">
    <property type="entry name" value="TYROSINE RECOMBINASE XERC"/>
    <property type="match status" value="1"/>
</dbReference>
<evidence type="ECO:0000256" key="5">
    <source>
        <dbReference type="ARBA" id="ARBA00022829"/>
    </source>
</evidence>
<dbReference type="PROSITE" id="PS51900">
    <property type="entry name" value="CB"/>
    <property type="match status" value="1"/>
</dbReference>
<keyword evidence="8 10" id="KW-0233">DNA recombination</keyword>
<dbReference type="InterPro" id="IPR023009">
    <property type="entry name" value="Tyrosine_recombinase_XerC/XerD"/>
</dbReference>
<dbReference type="RefSeq" id="WP_257529502.1">
    <property type="nucleotide sequence ID" value="NZ_JANKAS010000002.1"/>
</dbReference>
<feature type="active site" evidence="10">
    <location>
        <position position="268"/>
    </location>
</feature>
<reference evidence="13" key="1">
    <citation type="submission" date="2022-07" db="EMBL/GenBank/DDBJ databases">
        <title>Enhanced cultured diversity of the mouse gut microbiota enables custom-made synthetic communities.</title>
        <authorList>
            <person name="Afrizal A."/>
        </authorList>
    </citation>
    <scope>NUCLEOTIDE SEQUENCE</scope>
    <source>
        <strain evidence="13">DSM 28593</strain>
    </source>
</reference>
<evidence type="ECO:0000256" key="9">
    <source>
        <dbReference type="ARBA" id="ARBA00023306"/>
    </source>
</evidence>
<feature type="domain" description="Core-binding (CB)" evidence="12">
    <location>
        <begin position="1"/>
        <end position="87"/>
    </location>
</feature>
<dbReference type="GO" id="GO:0009037">
    <property type="term" value="F:tyrosine-based site-specific recombinase activity"/>
    <property type="evidence" value="ECO:0007669"/>
    <property type="project" value="UniProtKB-UniRule"/>
</dbReference>
<evidence type="ECO:0000256" key="3">
    <source>
        <dbReference type="ARBA" id="ARBA00022490"/>
    </source>
</evidence>
<feature type="active site" evidence="10">
    <location>
        <position position="245"/>
    </location>
</feature>
<comment type="caution">
    <text evidence="13">The sequence shown here is derived from an EMBL/GenBank/DDBJ whole genome shotgun (WGS) entry which is preliminary data.</text>
</comment>
<keyword evidence="6 10" id="KW-0229">DNA integration</keyword>
<dbReference type="GO" id="GO:0003677">
    <property type="term" value="F:DNA binding"/>
    <property type="evidence" value="ECO:0007669"/>
    <property type="project" value="UniProtKB-UniRule"/>
</dbReference>
<evidence type="ECO:0000256" key="1">
    <source>
        <dbReference type="ARBA" id="ARBA00004496"/>
    </source>
</evidence>
<dbReference type="InterPro" id="IPR011010">
    <property type="entry name" value="DNA_brk_join_enz"/>
</dbReference>
<evidence type="ECO:0000256" key="4">
    <source>
        <dbReference type="ARBA" id="ARBA00022618"/>
    </source>
</evidence>
<keyword evidence="4 10" id="KW-0132">Cell division</keyword>
<comment type="subunit">
    <text evidence="10">Forms a cyclic heterotetrameric complex composed of two molecules of XerC and two molecules of XerD.</text>
</comment>
<dbReference type="Proteomes" id="UP001205748">
    <property type="component" value="Unassembled WGS sequence"/>
</dbReference>
<dbReference type="Gene3D" id="1.10.150.130">
    <property type="match status" value="1"/>
</dbReference>
<organism evidence="13 14">
    <name type="scientific">Irregularibacter muris</name>
    <dbReference type="NCBI Taxonomy" id="1796619"/>
    <lineage>
        <taxon>Bacteria</taxon>
        <taxon>Bacillati</taxon>
        <taxon>Bacillota</taxon>
        <taxon>Clostridia</taxon>
        <taxon>Eubacteriales</taxon>
        <taxon>Eubacteriaceae</taxon>
        <taxon>Irregularibacter</taxon>
    </lineage>
</organism>
<dbReference type="PANTHER" id="PTHR30349">
    <property type="entry name" value="PHAGE INTEGRASE-RELATED"/>
    <property type="match status" value="1"/>
</dbReference>
<evidence type="ECO:0000259" key="12">
    <source>
        <dbReference type="PROSITE" id="PS51900"/>
    </source>
</evidence>
<dbReference type="Gene3D" id="1.10.443.10">
    <property type="entry name" value="Intergrase catalytic core"/>
    <property type="match status" value="1"/>
</dbReference>
<dbReference type="AlphaFoldDB" id="A0AAE3HFE1"/>
<dbReference type="InterPro" id="IPR011932">
    <property type="entry name" value="Recomb_XerD"/>
</dbReference>
<keyword evidence="14" id="KW-1185">Reference proteome</keyword>
<keyword evidence="5 10" id="KW-0159">Chromosome partition</keyword>
<feature type="domain" description="Tyr recombinase" evidence="11">
    <location>
        <begin position="108"/>
        <end position="290"/>
    </location>
</feature>
<accession>A0AAE3HFE1</accession>
<gene>
    <name evidence="13" type="primary">xerD</name>
    <name evidence="10" type="synonym">xerC</name>
    <name evidence="13" type="ORF">NSA47_03420</name>
</gene>
<feature type="active site" evidence="10">
    <location>
        <position position="148"/>
    </location>
</feature>
<evidence type="ECO:0000259" key="11">
    <source>
        <dbReference type="PROSITE" id="PS51898"/>
    </source>
</evidence>
<dbReference type="SUPFAM" id="SSF56349">
    <property type="entry name" value="DNA breaking-rejoining enzymes"/>
    <property type="match status" value="1"/>
</dbReference>
<proteinExistence type="inferred from homology"/>
<feature type="active site" evidence="10">
    <location>
        <position position="242"/>
    </location>
</feature>
<keyword evidence="7 10" id="KW-0238">DNA-binding</keyword>
<dbReference type="NCBIfam" id="NF001399">
    <property type="entry name" value="PRK00283.1"/>
    <property type="match status" value="1"/>
</dbReference>
<dbReference type="CDD" id="cd00798">
    <property type="entry name" value="INT_XerDC_C"/>
    <property type="match status" value="1"/>
</dbReference>
<dbReference type="HAMAP" id="MF_01808">
    <property type="entry name" value="Recomb_XerC_XerD"/>
    <property type="match status" value="1"/>
</dbReference>
<evidence type="ECO:0000313" key="13">
    <source>
        <dbReference type="EMBL" id="MCR1898039.1"/>
    </source>
</evidence>
<dbReference type="Pfam" id="PF00589">
    <property type="entry name" value="Phage_integrase"/>
    <property type="match status" value="1"/>
</dbReference>
<evidence type="ECO:0000256" key="6">
    <source>
        <dbReference type="ARBA" id="ARBA00022908"/>
    </source>
</evidence>
<dbReference type="InterPro" id="IPR050090">
    <property type="entry name" value="Tyrosine_recombinase_XerCD"/>
</dbReference>
<protein>
    <recommendedName>
        <fullName evidence="10">Tyrosine recombinase XerC</fullName>
    </recommendedName>
</protein>
<comment type="caution">
    <text evidence="10">Lacks conserved residue(s) required for the propagation of feature annotation.</text>
</comment>
<dbReference type="PROSITE" id="PS51898">
    <property type="entry name" value="TYR_RECOMBINASE"/>
    <property type="match status" value="1"/>
</dbReference>
<keyword evidence="9 10" id="KW-0131">Cell cycle</keyword>
<dbReference type="InterPro" id="IPR002104">
    <property type="entry name" value="Integrase_catalytic"/>
</dbReference>
<keyword evidence="3 10" id="KW-0963">Cytoplasm</keyword>
<evidence type="ECO:0000256" key="2">
    <source>
        <dbReference type="ARBA" id="ARBA00010450"/>
    </source>
</evidence>
<dbReference type="EMBL" id="JANKAS010000002">
    <property type="protein sequence ID" value="MCR1898039.1"/>
    <property type="molecule type" value="Genomic_DNA"/>
</dbReference>
<comment type="function">
    <text evidence="10">Site-specific tyrosine recombinase, which acts by catalyzing the cutting and rejoining of the recombining DNA molecules. The XerC-XerD complex is essential to convert dimers of the bacterial chromosome into monomers to permit their segregation at cell division. It also contributes to the segregational stability of plasmids.</text>
</comment>
<dbReference type="GO" id="GO:0005737">
    <property type="term" value="C:cytoplasm"/>
    <property type="evidence" value="ECO:0007669"/>
    <property type="project" value="UniProtKB-SubCell"/>
</dbReference>
<name>A0AAE3HFE1_9FIRM</name>
<evidence type="ECO:0000256" key="10">
    <source>
        <dbReference type="HAMAP-Rule" id="MF_01808"/>
    </source>
</evidence>
<comment type="similarity">
    <text evidence="10">Belongs to the 'phage' integrase family. XerC subfamily.</text>
</comment>
<evidence type="ECO:0000256" key="8">
    <source>
        <dbReference type="ARBA" id="ARBA00023172"/>
    </source>
</evidence>